<evidence type="ECO:0000256" key="1">
    <source>
        <dbReference type="ARBA" id="ARBA00023015"/>
    </source>
</evidence>
<dbReference type="InterPro" id="IPR001647">
    <property type="entry name" value="HTH_TetR"/>
</dbReference>
<keyword evidence="3" id="KW-0804">Transcription</keyword>
<proteinExistence type="predicted"/>
<organism evidence="6 7">
    <name type="scientific">Cohnella abietis</name>
    <dbReference type="NCBI Taxonomy" id="2507935"/>
    <lineage>
        <taxon>Bacteria</taxon>
        <taxon>Bacillati</taxon>
        <taxon>Bacillota</taxon>
        <taxon>Bacilli</taxon>
        <taxon>Bacillales</taxon>
        <taxon>Paenibacillaceae</taxon>
        <taxon>Cohnella</taxon>
    </lineage>
</organism>
<dbReference type="Proteomes" id="UP000289856">
    <property type="component" value="Chromosome"/>
</dbReference>
<feature type="domain" description="HTH tetR-type" evidence="5">
    <location>
        <begin position="3"/>
        <end position="63"/>
    </location>
</feature>
<name>A0A3T1D1B3_9BACL</name>
<dbReference type="GO" id="GO:0000976">
    <property type="term" value="F:transcription cis-regulatory region binding"/>
    <property type="evidence" value="ECO:0007669"/>
    <property type="project" value="TreeGrafter"/>
</dbReference>
<dbReference type="PANTHER" id="PTHR30055:SF234">
    <property type="entry name" value="HTH-TYPE TRANSCRIPTIONAL REGULATOR BETI"/>
    <property type="match status" value="1"/>
</dbReference>
<accession>A0A3T1D1B3</accession>
<evidence type="ECO:0000313" key="6">
    <source>
        <dbReference type="EMBL" id="BBI31893.1"/>
    </source>
</evidence>
<dbReference type="RefSeq" id="WP_157993968.1">
    <property type="nucleotide sequence ID" value="NZ_AP019400.1"/>
</dbReference>
<dbReference type="EMBL" id="AP019400">
    <property type="protein sequence ID" value="BBI31893.1"/>
    <property type="molecule type" value="Genomic_DNA"/>
</dbReference>
<keyword evidence="7" id="KW-1185">Reference proteome</keyword>
<gene>
    <name evidence="6" type="primary">ycnC</name>
    <name evidence="6" type="ORF">KCTCHS21_12920</name>
</gene>
<dbReference type="Gene3D" id="1.10.357.10">
    <property type="entry name" value="Tetracycline Repressor, domain 2"/>
    <property type="match status" value="1"/>
</dbReference>
<protein>
    <submittedName>
        <fullName evidence="6">Putative HTH-type transcriptional regulator YcnC</fullName>
    </submittedName>
</protein>
<evidence type="ECO:0000256" key="3">
    <source>
        <dbReference type="ARBA" id="ARBA00023163"/>
    </source>
</evidence>
<evidence type="ECO:0000256" key="2">
    <source>
        <dbReference type="ARBA" id="ARBA00023125"/>
    </source>
</evidence>
<dbReference type="OrthoDB" id="9812993at2"/>
<dbReference type="SUPFAM" id="SSF46689">
    <property type="entry name" value="Homeodomain-like"/>
    <property type="match status" value="1"/>
</dbReference>
<keyword evidence="2 4" id="KW-0238">DNA-binding</keyword>
<reference evidence="6 7" key="1">
    <citation type="submission" date="2019-01" db="EMBL/GenBank/DDBJ databases">
        <title>Complete genome sequence of Cohnella hallensis HS21 isolated from Korean fir (Abies koreana) rhizospheric soil.</title>
        <authorList>
            <person name="Jiang L."/>
            <person name="Kang S.W."/>
            <person name="Kim S."/>
            <person name="Jung J."/>
            <person name="Kim C.Y."/>
            <person name="Kim D.H."/>
            <person name="Kim S.W."/>
            <person name="Lee J."/>
        </authorList>
    </citation>
    <scope>NUCLEOTIDE SEQUENCE [LARGE SCALE GENOMIC DNA]</scope>
    <source>
        <strain evidence="6 7">HS21</strain>
    </source>
</reference>
<evidence type="ECO:0000259" key="5">
    <source>
        <dbReference type="PROSITE" id="PS50977"/>
    </source>
</evidence>
<dbReference type="PANTHER" id="PTHR30055">
    <property type="entry name" value="HTH-TYPE TRANSCRIPTIONAL REGULATOR RUTR"/>
    <property type="match status" value="1"/>
</dbReference>
<dbReference type="InterPro" id="IPR009057">
    <property type="entry name" value="Homeodomain-like_sf"/>
</dbReference>
<dbReference type="Pfam" id="PF00440">
    <property type="entry name" value="TetR_N"/>
    <property type="match status" value="1"/>
</dbReference>
<evidence type="ECO:0000313" key="7">
    <source>
        <dbReference type="Proteomes" id="UP000289856"/>
    </source>
</evidence>
<dbReference type="AlphaFoldDB" id="A0A3T1D1B3"/>
<keyword evidence="1" id="KW-0805">Transcription regulation</keyword>
<evidence type="ECO:0000256" key="4">
    <source>
        <dbReference type="PROSITE-ProRule" id="PRU00335"/>
    </source>
</evidence>
<dbReference type="InterPro" id="IPR050109">
    <property type="entry name" value="HTH-type_TetR-like_transc_reg"/>
</dbReference>
<sequence>MEQFKRKQIIDTAMRIFKEKGYFAASMQDIAEACGMAKASIYKVFPSKEDLFTGIFVEVHRTLFEEARALDRTLTLEGHPPKEILRRKIVFQLQFMLENYFFTSEFKELPLTSNENFLHEWRKKRATLLTMHHDCFLEAYGAPIAPYLGDTVAIFRGMLKEYLSHSVQSVIAVPMADLAGFLTDRMDVIISDLIASKAEPVLKTSSAYFNDINQLDDETRKANLEEFLKFVVVKIKELPQLVRIQDELLEVIDLLQRELGQPKPNSTLLRVYVTFLDTVSELRPYVNQLVLMLNRSSMQHDKQ</sequence>
<dbReference type="GO" id="GO:0003700">
    <property type="term" value="F:DNA-binding transcription factor activity"/>
    <property type="evidence" value="ECO:0007669"/>
    <property type="project" value="TreeGrafter"/>
</dbReference>
<dbReference type="PROSITE" id="PS50977">
    <property type="entry name" value="HTH_TETR_2"/>
    <property type="match status" value="1"/>
</dbReference>
<dbReference type="PRINTS" id="PR00455">
    <property type="entry name" value="HTHTETR"/>
</dbReference>
<feature type="DNA-binding region" description="H-T-H motif" evidence="4">
    <location>
        <begin position="26"/>
        <end position="45"/>
    </location>
</feature>
<dbReference type="KEGG" id="cohn:KCTCHS21_12920"/>